<keyword evidence="1" id="KW-0175">Coiled coil</keyword>
<keyword evidence="4" id="KW-1185">Reference proteome</keyword>
<comment type="caution">
    <text evidence="3">The sequence shown here is derived from an EMBL/GenBank/DDBJ whole genome shotgun (WGS) entry which is preliminary data.</text>
</comment>
<dbReference type="Proteomes" id="UP000225706">
    <property type="component" value="Unassembled WGS sequence"/>
</dbReference>
<protein>
    <submittedName>
        <fullName evidence="3">Uncharacterized protein</fullName>
    </submittedName>
</protein>
<sequence length="280" mass="31994">MSASVEEEVQRSLDELEEQSEQAAGVTVEGTTASADKSDVVDGEDKETDEPPKKRSKKSPAKKVLTAEPTSAGNDKYPFARSRGIRIFSDREIESQDAEMTKEYWRFWNDTAEELCSDRAYNDWGKRDLKLYIDAAWIIHKTYLQELRERELAGMLKELQEKHGYVELPPKLKTQDQAVTNALSKLQDSTANLNELNLELSRTRGKAMNLKQRAVDDSFPAKQKEDETRVMSKQISELEKNLYEGMSEVKNDQDSMKKALNRQKTLLFKARQDHPVLGDS</sequence>
<dbReference type="EMBL" id="LSMT01000015">
    <property type="protein sequence ID" value="PFX33132.1"/>
    <property type="molecule type" value="Genomic_DNA"/>
</dbReference>
<name>A0A2B4SX12_STYPI</name>
<evidence type="ECO:0000313" key="3">
    <source>
        <dbReference type="EMBL" id="PFX33132.1"/>
    </source>
</evidence>
<accession>A0A2B4SX12</accession>
<evidence type="ECO:0000256" key="1">
    <source>
        <dbReference type="SAM" id="Coils"/>
    </source>
</evidence>
<organism evidence="3 4">
    <name type="scientific">Stylophora pistillata</name>
    <name type="common">Smooth cauliflower coral</name>
    <dbReference type="NCBI Taxonomy" id="50429"/>
    <lineage>
        <taxon>Eukaryota</taxon>
        <taxon>Metazoa</taxon>
        <taxon>Cnidaria</taxon>
        <taxon>Anthozoa</taxon>
        <taxon>Hexacorallia</taxon>
        <taxon>Scleractinia</taxon>
        <taxon>Astrocoeniina</taxon>
        <taxon>Pocilloporidae</taxon>
        <taxon>Stylophora</taxon>
    </lineage>
</organism>
<evidence type="ECO:0000256" key="2">
    <source>
        <dbReference type="SAM" id="MobiDB-lite"/>
    </source>
</evidence>
<proteinExistence type="predicted"/>
<reference evidence="4" key="1">
    <citation type="journal article" date="2017" name="bioRxiv">
        <title>Comparative analysis of the genomes of Stylophora pistillata and Acropora digitifera provides evidence for extensive differences between species of corals.</title>
        <authorList>
            <person name="Voolstra C.R."/>
            <person name="Li Y."/>
            <person name="Liew Y.J."/>
            <person name="Baumgarten S."/>
            <person name="Zoccola D."/>
            <person name="Flot J.-F."/>
            <person name="Tambutte S."/>
            <person name="Allemand D."/>
            <person name="Aranda M."/>
        </authorList>
    </citation>
    <scope>NUCLEOTIDE SEQUENCE [LARGE SCALE GENOMIC DNA]</scope>
</reference>
<evidence type="ECO:0000313" key="4">
    <source>
        <dbReference type="Proteomes" id="UP000225706"/>
    </source>
</evidence>
<gene>
    <name evidence="3" type="ORF">AWC38_SpisGene1996</name>
</gene>
<dbReference type="OrthoDB" id="5962257at2759"/>
<dbReference type="AlphaFoldDB" id="A0A2B4SX12"/>
<feature type="coiled-coil region" evidence="1">
    <location>
        <begin position="179"/>
        <end position="241"/>
    </location>
</feature>
<feature type="region of interest" description="Disordered" evidence="2">
    <location>
        <begin position="1"/>
        <end position="77"/>
    </location>
</feature>